<keyword evidence="5 7" id="KW-1133">Transmembrane helix</keyword>
<feature type="transmembrane region" description="Helical" evidence="7">
    <location>
        <begin position="54"/>
        <end position="76"/>
    </location>
</feature>
<comment type="similarity">
    <text evidence="2">Belongs to the polysaccharide synthase family.</text>
</comment>
<comment type="subcellular location">
    <subcellularLocation>
        <location evidence="1">Cell membrane</location>
        <topology evidence="1">Multi-pass membrane protein</topology>
    </subcellularLocation>
</comment>
<keyword evidence="4 7" id="KW-0812">Transmembrane</keyword>
<proteinExistence type="inferred from homology"/>
<feature type="transmembrane region" description="Helical" evidence="7">
    <location>
        <begin position="88"/>
        <end position="105"/>
    </location>
</feature>
<sequence>MIVQIVLARILSPEAFGVLAIVLVVTSIADSIAQSGLGMALVQKTDADDRSYSTAWWISLVLAAVLYVIIFASAPFVASLYRIPDLEGYLRVLGIVVFFNSAISIQRSHLQRSLNFKPIFKSTTIAALASGVVGIVLAFLGFGVWALVVQSLLQSVVTSLVMRFQLRWKPRLFFSGREAWELFGYGWKICVTGILNVLYSGVSELVIGRACSASDLGLYSQGRKYPLAAIGVISNSIANVLFPTFSLVKNEKEVLRERLKQSLAVGSFMVAPLSLLFAALAEPLVAILLTEKWLPCVPIFQLTCLSNSVLMFQLVNLRAYMALGNSALYLKLQIIKVLGGGGAIWATAVISHDIYATAIATFVVGILSVLVVDMAPARRILGYGALDQIRDQMPIFLLAIIAFSAAFFTSCLQIPYVAELLLQSLVFGVVFLGGAKLLHFKELDQVTHVASGLLRRKS</sequence>
<feature type="transmembrane region" description="Helical" evidence="7">
    <location>
        <begin position="354"/>
        <end position="375"/>
    </location>
</feature>
<reference evidence="8" key="1">
    <citation type="submission" date="2021-11" db="EMBL/GenBank/DDBJ databases">
        <title>A Novel Adlercreutzia Species, isolated from a Allomyrina dichotoma larva feces.</title>
        <authorList>
            <person name="Suh M.K."/>
        </authorList>
    </citation>
    <scope>NUCLEOTIDE SEQUENCE</scope>
    <source>
        <strain evidence="8">JBNU-10</strain>
    </source>
</reference>
<evidence type="ECO:0000256" key="6">
    <source>
        <dbReference type="ARBA" id="ARBA00023136"/>
    </source>
</evidence>
<dbReference type="PANTHER" id="PTHR30250">
    <property type="entry name" value="PST FAMILY PREDICTED COLANIC ACID TRANSPORTER"/>
    <property type="match status" value="1"/>
</dbReference>
<feature type="transmembrane region" description="Helical" evidence="7">
    <location>
        <begin position="15"/>
        <end position="42"/>
    </location>
</feature>
<comment type="caution">
    <text evidence="8">The sequence shown here is derived from an EMBL/GenBank/DDBJ whole genome shotgun (WGS) entry which is preliminary data.</text>
</comment>
<evidence type="ECO:0000256" key="1">
    <source>
        <dbReference type="ARBA" id="ARBA00004651"/>
    </source>
</evidence>
<dbReference type="CDD" id="cd13127">
    <property type="entry name" value="MATE_tuaB_like"/>
    <property type="match status" value="1"/>
</dbReference>
<evidence type="ECO:0000256" key="3">
    <source>
        <dbReference type="ARBA" id="ARBA00022475"/>
    </source>
</evidence>
<keyword evidence="6 7" id="KW-0472">Membrane</keyword>
<evidence type="ECO:0000313" key="9">
    <source>
        <dbReference type="Proteomes" id="UP001430755"/>
    </source>
</evidence>
<dbReference type="Proteomes" id="UP001430755">
    <property type="component" value="Unassembled WGS sequence"/>
</dbReference>
<dbReference type="PANTHER" id="PTHR30250:SF10">
    <property type="entry name" value="LIPOPOLYSACCHARIDE BIOSYNTHESIS PROTEIN WZXC"/>
    <property type="match status" value="1"/>
</dbReference>
<accession>A0ABS9WHC1</accession>
<dbReference type="InterPro" id="IPR050833">
    <property type="entry name" value="Poly_Biosynth_Transport"/>
</dbReference>
<feature type="transmembrane region" description="Helical" evidence="7">
    <location>
        <begin position="299"/>
        <end position="317"/>
    </location>
</feature>
<feature type="transmembrane region" description="Helical" evidence="7">
    <location>
        <begin position="263"/>
        <end position="287"/>
    </location>
</feature>
<dbReference type="EMBL" id="JAJMLW010000002">
    <property type="protein sequence ID" value="MCI2242268.1"/>
    <property type="molecule type" value="Genomic_DNA"/>
</dbReference>
<evidence type="ECO:0000256" key="7">
    <source>
        <dbReference type="SAM" id="Phobius"/>
    </source>
</evidence>
<protein>
    <submittedName>
        <fullName evidence="8">Lipopolysaccharide biosynthesis protein</fullName>
    </submittedName>
</protein>
<keyword evidence="3" id="KW-1003">Cell membrane</keyword>
<feature type="transmembrane region" description="Helical" evidence="7">
    <location>
        <begin position="225"/>
        <end position="242"/>
    </location>
</feature>
<gene>
    <name evidence="8" type="ORF">LPT13_07890</name>
</gene>
<evidence type="ECO:0000256" key="5">
    <source>
        <dbReference type="ARBA" id="ARBA00022989"/>
    </source>
</evidence>
<name>A0ABS9WHC1_9ACTN</name>
<feature type="transmembrane region" description="Helical" evidence="7">
    <location>
        <begin position="395"/>
        <end position="415"/>
    </location>
</feature>
<organism evidence="8 9">
    <name type="scientific">Adlercreutzia faecimuris</name>
    <dbReference type="NCBI Taxonomy" id="2897341"/>
    <lineage>
        <taxon>Bacteria</taxon>
        <taxon>Bacillati</taxon>
        <taxon>Actinomycetota</taxon>
        <taxon>Coriobacteriia</taxon>
        <taxon>Eggerthellales</taxon>
        <taxon>Eggerthellaceae</taxon>
        <taxon>Adlercreutzia</taxon>
    </lineage>
</organism>
<keyword evidence="9" id="KW-1185">Reference proteome</keyword>
<dbReference type="Pfam" id="PF13440">
    <property type="entry name" value="Polysacc_synt_3"/>
    <property type="match status" value="1"/>
</dbReference>
<evidence type="ECO:0000256" key="4">
    <source>
        <dbReference type="ARBA" id="ARBA00022692"/>
    </source>
</evidence>
<feature type="transmembrane region" description="Helical" evidence="7">
    <location>
        <begin position="125"/>
        <end position="148"/>
    </location>
</feature>
<evidence type="ECO:0000256" key="2">
    <source>
        <dbReference type="ARBA" id="ARBA00007430"/>
    </source>
</evidence>
<evidence type="ECO:0000313" key="8">
    <source>
        <dbReference type="EMBL" id="MCI2242268.1"/>
    </source>
</evidence>
<feature type="transmembrane region" description="Helical" evidence="7">
    <location>
        <begin position="329"/>
        <end position="348"/>
    </location>
</feature>
<feature type="transmembrane region" description="Helical" evidence="7">
    <location>
        <begin position="421"/>
        <end position="438"/>
    </location>
</feature>